<dbReference type="PATRIC" id="fig|396268.3.peg.37"/>
<dbReference type="RefSeq" id="WP_057740261.1">
    <property type="nucleotide sequence ID" value="NZ_JQBW01000006.1"/>
</dbReference>
<proteinExistence type="predicted"/>
<evidence type="ECO:0000313" key="2">
    <source>
        <dbReference type="Proteomes" id="UP000050934"/>
    </source>
</evidence>
<gene>
    <name evidence="1" type="ORF">IV45_GL000036</name>
</gene>
<name>A0A0R2I290_9LACO</name>
<accession>A0A0R2I290</accession>
<organism evidence="1 2">
    <name type="scientific">Limosilactobacillus secaliphilus</name>
    <dbReference type="NCBI Taxonomy" id="396268"/>
    <lineage>
        <taxon>Bacteria</taxon>
        <taxon>Bacillati</taxon>
        <taxon>Bacillota</taxon>
        <taxon>Bacilli</taxon>
        <taxon>Lactobacillales</taxon>
        <taxon>Lactobacillaceae</taxon>
        <taxon>Limosilactobacillus</taxon>
    </lineage>
</organism>
<comment type="caution">
    <text evidence="1">The sequence shown here is derived from an EMBL/GenBank/DDBJ whole genome shotgun (WGS) entry which is preliminary data.</text>
</comment>
<dbReference type="EMBL" id="JQBW01000006">
    <property type="protein sequence ID" value="KRN59003.1"/>
    <property type="molecule type" value="Genomic_DNA"/>
</dbReference>
<dbReference type="Proteomes" id="UP000050934">
    <property type="component" value="Unassembled WGS sequence"/>
</dbReference>
<keyword evidence="2" id="KW-1185">Reference proteome</keyword>
<protein>
    <submittedName>
        <fullName evidence="1">Uncharacterized protein</fullName>
    </submittedName>
</protein>
<reference evidence="1 2" key="1">
    <citation type="journal article" date="2015" name="Genome Announc.">
        <title>Expanding the biotechnology potential of lactobacilli through comparative genomics of 213 strains and associated genera.</title>
        <authorList>
            <person name="Sun Z."/>
            <person name="Harris H.M."/>
            <person name="McCann A."/>
            <person name="Guo C."/>
            <person name="Argimon S."/>
            <person name="Zhang W."/>
            <person name="Yang X."/>
            <person name="Jeffery I.B."/>
            <person name="Cooney J.C."/>
            <person name="Kagawa T.F."/>
            <person name="Liu W."/>
            <person name="Song Y."/>
            <person name="Salvetti E."/>
            <person name="Wrobel A."/>
            <person name="Rasinkangas P."/>
            <person name="Parkhill J."/>
            <person name="Rea M.C."/>
            <person name="O'Sullivan O."/>
            <person name="Ritari J."/>
            <person name="Douillard F.P."/>
            <person name="Paul Ross R."/>
            <person name="Yang R."/>
            <person name="Briner A.E."/>
            <person name="Felis G.E."/>
            <person name="de Vos W.M."/>
            <person name="Barrangou R."/>
            <person name="Klaenhammer T.R."/>
            <person name="Caufield P.W."/>
            <person name="Cui Y."/>
            <person name="Zhang H."/>
            <person name="O'Toole P.W."/>
        </authorList>
    </citation>
    <scope>NUCLEOTIDE SEQUENCE [LARGE SCALE GENOMIC DNA]</scope>
    <source>
        <strain evidence="1 2">DSM 17896</strain>
    </source>
</reference>
<sequence>MEDEGQAEDGLITLNALKAQVNCHLQRANLNWDNCLLLTSYGDHQTFVLMADGSHVVIDQSLRESINSFARVNNCLQSNICPSSRLLGKNVRGIIAGLNRLLPSGGLHNPNLVFYMARFLTGYVYLPDQGMVDLHLVNRNLKCRVAIPAYKDTFTRILEAADELSNLQLGVLHYLMHCYGYQHECTQLANNYHRGRQMRVHVACWEKAKLLWIVNEAYKQHYGQAVEPQMRAELTRVMERCYQIK</sequence>
<dbReference type="AlphaFoldDB" id="A0A0R2I290"/>
<evidence type="ECO:0000313" key="1">
    <source>
        <dbReference type="EMBL" id="KRN59003.1"/>
    </source>
</evidence>